<keyword evidence="2" id="KW-1185">Reference proteome</keyword>
<protein>
    <recommendedName>
        <fullName evidence="3">NfeD-like C-terminal domain-containing protein</fullName>
    </recommendedName>
</protein>
<dbReference type="RefSeq" id="WP_112887922.1">
    <property type="nucleotide sequence ID" value="NZ_CP030239.1"/>
</dbReference>
<evidence type="ECO:0000313" key="1">
    <source>
        <dbReference type="EMBL" id="AWX93278.1"/>
    </source>
</evidence>
<reference evidence="1 2" key="1">
    <citation type="submission" date="2018-06" db="EMBL/GenBank/DDBJ databases">
        <title>Complete genome sequence of Paracoccus mutanolyticus strain RSP-02 isolated from cellulosic waste.</title>
        <authorList>
            <person name="Amrutha R.N."/>
            <person name="Shrivastav A."/>
            <person name="Buddana S.K."/>
            <person name="Deshpande U."/>
            <person name="Prakasham R.S."/>
        </authorList>
    </citation>
    <scope>NUCLEOTIDE SEQUENCE [LARGE SCALE GENOMIC DNA]</scope>
    <source>
        <strain evidence="1 2">RSP-02</strain>
    </source>
</reference>
<evidence type="ECO:0000313" key="2">
    <source>
        <dbReference type="Proteomes" id="UP000249922"/>
    </source>
</evidence>
<name>A0ABM6WRG6_9RHOB</name>
<organism evidence="1 2">
    <name type="scientific">Paracoccus mutanolyticus</name>
    <dbReference type="NCBI Taxonomy" id="1499308"/>
    <lineage>
        <taxon>Bacteria</taxon>
        <taxon>Pseudomonadati</taxon>
        <taxon>Pseudomonadota</taxon>
        <taxon>Alphaproteobacteria</taxon>
        <taxon>Rhodobacterales</taxon>
        <taxon>Paracoccaceae</taxon>
        <taxon>Paracoccus</taxon>
    </lineage>
</organism>
<evidence type="ECO:0008006" key="3">
    <source>
        <dbReference type="Google" id="ProtNLM"/>
    </source>
</evidence>
<accession>A0ABM6WRG6</accession>
<proteinExistence type="predicted"/>
<gene>
    <name evidence="1" type="ORF">DPM13_09640</name>
</gene>
<dbReference type="EMBL" id="CP030239">
    <property type="protein sequence ID" value="AWX93278.1"/>
    <property type="molecule type" value="Genomic_DNA"/>
</dbReference>
<dbReference type="Proteomes" id="UP000249922">
    <property type="component" value="Chromosome"/>
</dbReference>
<sequence>MVPGRADVDAILDLGVSLEHQLAVAVVQAHGRFVDLPGSGWRIADQRIMPSGVLVIQVSTGSCMKIDPVP</sequence>